<dbReference type="Pfam" id="PF19652">
    <property type="entry name" value="DUF6155"/>
    <property type="match status" value="1"/>
</dbReference>
<proteinExistence type="predicted"/>
<dbReference type="RefSeq" id="WP_027846921.1">
    <property type="nucleotide sequence ID" value="NZ_LMTZ01000036.1"/>
</dbReference>
<protein>
    <submittedName>
        <fullName evidence="1">Uncharacterized protein</fullName>
    </submittedName>
</protein>
<comment type="caution">
    <text evidence="1">The sequence shown here is derived from an EMBL/GenBank/DDBJ whole genome shotgun (WGS) entry which is preliminary data.</text>
</comment>
<dbReference type="InterPro" id="IPR046153">
    <property type="entry name" value="DUF6155"/>
</dbReference>
<sequence length="175" mass="20521">MTQPHITLSRLKKYLKTCSQEQLVNEISELFRRFPTVKQYYQIKLYPESEEQVINKYKKAIENEFLPSRGFDNTMHKTAKKAISEYKKISQTPLGLVDIMLFYVEQGVKFISTCGDIDENFYISIEGMYEKAVTFISDNGFNDIFQERCQKIVEDTSDIGWGFHDALSEIYEESF</sequence>
<reference evidence="1 2" key="1">
    <citation type="journal article" date="2015" name="Genome Announc.">
        <title>Draft Genome of the Euendolithic (true boring) Cyanobacterium Mastigocoleus testarum strain BC008.</title>
        <authorList>
            <person name="Guida B.S."/>
            <person name="Garcia-Pichel F."/>
        </authorList>
    </citation>
    <scope>NUCLEOTIDE SEQUENCE [LARGE SCALE GENOMIC DNA]</scope>
    <source>
        <strain evidence="1 2">BC008</strain>
    </source>
</reference>
<dbReference type="EMBL" id="LMTZ01000036">
    <property type="protein sequence ID" value="KST69031.1"/>
    <property type="molecule type" value="Genomic_DNA"/>
</dbReference>
<organism evidence="1 2">
    <name type="scientific">Mastigocoleus testarum BC008</name>
    <dbReference type="NCBI Taxonomy" id="371196"/>
    <lineage>
        <taxon>Bacteria</taxon>
        <taxon>Bacillati</taxon>
        <taxon>Cyanobacteriota</taxon>
        <taxon>Cyanophyceae</taxon>
        <taxon>Nostocales</taxon>
        <taxon>Hapalosiphonaceae</taxon>
        <taxon>Mastigocoleus</taxon>
    </lineage>
</organism>
<evidence type="ECO:0000313" key="1">
    <source>
        <dbReference type="EMBL" id="KST69031.1"/>
    </source>
</evidence>
<evidence type="ECO:0000313" key="2">
    <source>
        <dbReference type="Proteomes" id="UP000053372"/>
    </source>
</evidence>
<accession>A0A0V7ZXC0</accession>
<keyword evidence="2" id="KW-1185">Reference proteome</keyword>
<dbReference type="AlphaFoldDB" id="A0A0V7ZXC0"/>
<dbReference type="Proteomes" id="UP000053372">
    <property type="component" value="Unassembled WGS sequence"/>
</dbReference>
<gene>
    <name evidence="1" type="ORF">BC008_02895</name>
</gene>
<name>A0A0V7ZXC0_9CYAN</name>
<dbReference type="OrthoDB" id="9801392at2"/>